<evidence type="ECO:0000313" key="2">
    <source>
        <dbReference type="EMBL" id="MBM7584171.1"/>
    </source>
</evidence>
<comment type="caution">
    <text evidence="2">The sequence shown here is derived from an EMBL/GenBank/DDBJ whole genome shotgun (WGS) entry which is preliminary data.</text>
</comment>
<name>A0ABS2N9D3_9BACI</name>
<gene>
    <name evidence="2" type="ORF">JOC86_000708</name>
</gene>
<keyword evidence="3" id="KW-1185">Reference proteome</keyword>
<organism evidence="2 3">
    <name type="scientific">Rossellomorea pakistanensis</name>
    <dbReference type="NCBI Taxonomy" id="992288"/>
    <lineage>
        <taxon>Bacteria</taxon>
        <taxon>Bacillati</taxon>
        <taxon>Bacillota</taxon>
        <taxon>Bacilli</taxon>
        <taxon>Bacillales</taxon>
        <taxon>Bacillaceae</taxon>
        <taxon>Rossellomorea</taxon>
    </lineage>
</organism>
<evidence type="ECO:0000313" key="3">
    <source>
        <dbReference type="Proteomes" id="UP001646157"/>
    </source>
</evidence>
<dbReference type="InterPro" id="IPR013653">
    <property type="entry name" value="GCN5-like_dom"/>
</dbReference>
<protein>
    <submittedName>
        <fullName evidence="2">GNAT family acetyltransferase</fullName>
    </submittedName>
</protein>
<feature type="domain" description="GCN5-related N-acetyltransferase Rv2170-like" evidence="1">
    <location>
        <begin position="214"/>
        <end position="271"/>
    </location>
</feature>
<accession>A0ABS2N9D3</accession>
<reference evidence="2 3" key="1">
    <citation type="submission" date="2021-01" db="EMBL/GenBank/DDBJ databases">
        <title>Genomic Encyclopedia of Type Strains, Phase IV (KMG-IV): sequencing the most valuable type-strain genomes for metagenomic binning, comparative biology and taxonomic classification.</title>
        <authorList>
            <person name="Goeker M."/>
        </authorList>
    </citation>
    <scope>NUCLEOTIDE SEQUENCE [LARGE SCALE GENOMIC DNA]</scope>
    <source>
        <strain evidence="2 3">DSM 24834</strain>
    </source>
</reference>
<proteinExistence type="predicted"/>
<dbReference type="SUPFAM" id="SSF55729">
    <property type="entry name" value="Acyl-CoA N-acyltransferases (Nat)"/>
    <property type="match status" value="1"/>
</dbReference>
<dbReference type="Proteomes" id="UP001646157">
    <property type="component" value="Unassembled WGS sequence"/>
</dbReference>
<dbReference type="Pfam" id="PF08445">
    <property type="entry name" value="FR47"/>
    <property type="match status" value="1"/>
</dbReference>
<evidence type="ECO:0000259" key="1">
    <source>
        <dbReference type="Pfam" id="PF08445"/>
    </source>
</evidence>
<dbReference type="Gene3D" id="3.40.630.30">
    <property type="match status" value="1"/>
</dbReference>
<sequence>MKIQTFKDAKSYYQIMHPFLIENEAENNLALGLLNQIIDGKYQNPFLAVALSEEEVIAGFLMTPPHNLIIFVRPEYRQNHREIAEKLFQFLMENKIIVPGLIGEKKTVKDFTIIWKQMTGKKSYTAMRQRIYRLDKVNNVRISEGSMRKATVHDFELISKWIIGFIKDTGESTLTPEQARKRAEEMIEKEKSVYLWDVNGKPVSMARSARKTKNGITINLVYTPNEFRKEGYGTSVVATLSRKLLETYDFCTLYTDLDYPTSNKIYMEIGYVPVCDSTLMKFECDW</sequence>
<dbReference type="InterPro" id="IPR016181">
    <property type="entry name" value="Acyl_CoA_acyltransferase"/>
</dbReference>
<dbReference type="EMBL" id="JAFBDZ010000001">
    <property type="protein sequence ID" value="MBM7584171.1"/>
    <property type="molecule type" value="Genomic_DNA"/>
</dbReference>